<evidence type="ECO:0000313" key="2">
    <source>
        <dbReference type="EMBL" id="ABA52661.1"/>
    </source>
</evidence>
<protein>
    <submittedName>
        <fullName evidence="2">Uncharacterized protein</fullName>
    </submittedName>
</protein>
<feature type="coiled-coil region" evidence="1">
    <location>
        <begin position="20"/>
        <end position="47"/>
    </location>
</feature>
<organism evidence="2 3">
    <name type="scientific">Burkholderia pseudomallei (strain 1710b)</name>
    <dbReference type="NCBI Taxonomy" id="320372"/>
    <lineage>
        <taxon>Bacteria</taxon>
        <taxon>Pseudomonadati</taxon>
        <taxon>Pseudomonadota</taxon>
        <taxon>Betaproteobacteria</taxon>
        <taxon>Burkholderiales</taxon>
        <taxon>Burkholderiaceae</taxon>
        <taxon>Burkholderia</taxon>
        <taxon>pseudomallei group</taxon>
    </lineage>
</organism>
<sequence length="351" mass="39507">MRASSAAQAPRREIGELRAVARVEALLERADLRADAMQRRAERVRDLLIGQPVHEPLEHRRLVALEHERACPAHARIEVRLRGAMHVEAQRERAADHAIVERAVVRFRREAHRDAQIEVRHRPAEDHAAVHCMRTQRIHERVHAPLARAARVRVELVEPPRDRRNTLPPFGEARIDLEQPAFDVRAQERCGREIAQQIRGEHLLADQLERAVAERREAGRAQARVAVRDVERRATRPVGRRGERGNGRLRVARRESAARCGELGMREPFDARCAVGNCHGGESGFLCSRCGGAGTPTSKWSLIRAFVSLPCAVSITGYYAQARRFVQCLRSQPGRDVPAPDANARLRRVGG</sequence>
<dbReference type="Proteomes" id="UP000002700">
    <property type="component" value="Chromosome II"/>
</dbReference>
<accession>Q3JGA7</accession>
<gene>
    <name evidence="2" type="ordered locus">BURPS1710b_A2246</name>
</gene>
<evidence type="ECO:0000313" key="3">
    <source>
        <dbReference type="Proteomes" id="UP000002700"/>
    </source>
</evidence>
<name>Q3JGA7_BURP1</name>
<reference evidence="2 3" key="1">
    <citation type="submission" date="2005-09" db="EMBL/GenBank/DDBJ databases">
        <authorList>
            <person name="Woods D.E."/>
            <person name="Nierman W.C."/>
        </authorList>
    </citation>
    <scope>NUCLEOTIDE SEQUENCE [LARGE SCALE GENOMIC DNA]</scope>
    <source>
        <strain evidence="2 3">1710b</strain>
    </source>
</reference>
<evidence type="ECO:0000256" key="1">
    <source>
        <dbReference type="SAM" id="Coils"/>
    </source>
</evidence>
<dbReference type="EnsemblBacteria" id="ABA52661">
    <property type="protein sequence ID" value="ABA52661"/>
    <property type="gene ID" value="BURPS1710b_A2246"/>
</dbReference>
<dbReference type="KEGG" id="bpm:BURPS1710b_A2246"/>
<keyword evidence="1" id="KW-0175">Coiled coil</keyword>
<dbReference type="EMBL" id="CP000125">
    <property type="protein sequence ID" value="ABA52661.1"/>
    <property type="molecule type" value="Genomic_DNA"/>
</dbReference>
<dbReference type="HOGENOM" id="CLU_789102_0_0_4"/>
<proteinExistence type="predicted"/>
<dbReference type="AlphaFoldDB" id="Q3JGA7"/>